<dbReference type="Proteomes" id="UP001597349">
    <property type="component" value="Unassembled WGS sequence"/>
</dbReference>
<keyword evidence="8" id="KW-0408">Iron</keyword>
<keyword evidence="6" id="KW-0479">Metal-binding</keyword>
<evidence type="ECO:0000256" key="3">
    <source>
        <dbReference type="ARBA" id="ARBA00008747"/>
    </source>
</evidence>
<evidence type="ECO:0000313" key="13">
    <source>
        <dbReference type="Proteomes" id="UP001597349"/>
    </source>
</evidence>
<comment type="cofactor">
    <cofactor evidence="2">
        <name>[4Fe-4S] cluster</name>
        <dbReference type="ChEBI" id="CHEBI:49883"/>
    </cofactor>
</comment>
<proteinExistence type="inferred from homology"/>
<dbReference type="PROSITE" id="PS51669">
    <property type="entry name" value="4FE4S_MOW_BIS_MGD"/>
    <property type="match status" value="1"/>
</dbReference>
<dbReference type="Gene3D" id="2.20.25.90">
    <property type="entry name" value="ADC-like domains"/>
    <property type="match status" value="1"/>
</dbReference>
<evidence type="ECO:0000256" key="10">
    <source>
        <dbReference type="ARBA" id="ARBA00023063"/>
    </source>
</evidence>
<protein>
    <submittedName>
        <fullName evidence="12">Molybdopterin-dependent oxidoreductase</fullName>
    </submittedName>
</protein>
<evidence type="ECO:0000313" key="12">
    <source>
        <dbReference type="EMBL" id="MFD2055854.1"/>
    </source>
</evidence>
<reference evidence="13" key="1">
    <citation type="journal article" date="2019" name="Int. J. Syst. Evol. Microbiol.">
        <title>The Global Catalogue of Microorganisms (GCM) 10K type strain sequencing project: providing services to taxonomists for standard genome sequencing and annotation.</title>
        <authorList>
            <consortium name="The Broad Institute Genomics Platform"/>
            <consortium name="The Broad Institute Genome Sequencing Center for Infectious Disease"/>
            <person name="Wu L."/>
            <person name="Ma J."/>
        </authorList>
    </citation>
    <scope>NUCLEOTIDE SEQUENCE [LARGE SCALE GENOMIC DNA]</scope>
    <source>
        <strain evidence="13">CGMCC 1.16226</strain>
    </source>
</reference>
<dbReference type="Pfam" id="PF04324">
    <property type="entry name" value="Fer2_BFD"/>
    <property type="match status" value="1"/>
</dbReference>
<gene>
    <name evidence="12" type="ORF">ACFSQT_23155</name>
</gene>
<dbReference type="Gene3D" id="3.40.228.10">
    <property type="entry name" value="Dimethylsulfoxide Reductase, domain 2"/>
    <property type="match status" value="1"/>
</dbReference>
<dbReference type="InterPro" id="IPR006655">
    <property type="entry name" value="Mopterin_OxRdtase_prok_CS"/>
</dbReference>
<name>A0ABW4WHG3_9HYPH</name>
<dbReference type="CDD" id="cd02791">
    <property type="entry name" value="MopB_CT_Nitrate-R-NapA-like"/>
    <property type="match status" value="1"/>
</dbReference>
<evidence type="ECO:0000256" key="5">
    <source>
        <dbReference type="ARBA" id="ARBA00022505"/>
    </source>
</evidence>
<dbReference type="SMART" id="SM00926">
    <property type="entry name" value="Molybdop_Fe4S4"/>
    <property type="match status" value="1"/>
</dbReference>
<dbReference type="InterPro" id="IPR027467">
    <property type="entry name" value="MopterinOxRdtase_cofactor_BS"/>
</dbReference>
<dbReference type="InterPro" id="IPR050123">
    <property type="entry name" value="Prok_molybdopt-oxidoreductase"/>
</dbReference>
<dbReference type="PROSITE" id="PS00551">
    <property type="entry name" value="MOLYBDOPTERIN_PROK_1"/>
    <property type="match status" value="1"/>
</dbReference>
<keyword evidence="4" id="KW-0004">4Fe-4S</keyword>
<evidence type="ECO:0000256" key="9">
    <source>
        <dbReference type="ARBA" id="ARBA00023014"/>
    </source>
</evidence>
<dbReference type="CDD" id="cd02754">
    <property type="entry name" value="MopB_Nitrate-R-NapA-like"/>
    <property type="match status" value="1"/>
</dbReference>
<evidence type="ECO:0000256" key="2">
    <source>
        <dbReference type="ARBA" id="ARBA00001966"/>
    </source>
</evidence>
<organism evidence="12 13">
    <name type="scientific">Mesorhizobium calcicola</name>
    <dbReference type="NCBI Taxonomy" id="1300310"/>
    <lineage>
        <taxon>Bacteria</taxon>
        <taxon>Pseudomonadati</taxon>
        <taxon>Pseudomonadota</taxon>
        <taxon>Alphaproteobacteria</taxon>
        <taxon>Hyphomicrobiales</taxon>
        <taxon>Phyllobacteriaceae</taxon>
        <taxon>Mesorhizobium</taxon>
    </lineage>
</organism>
<dbReference type="Gene3D" id="3.40.50.740">
    <property type="match status" value="1"/>
</dbReference>
<evidence type="ECO:0000256" key="6">
    <source>
        <dbReference type="ARBA" id="ARBA00022723"/>
    </source>
</evidence>
<dbReference type="PANTHER" id="PTHR43105:SF9">
    <property type="entry name" value="NADPH-FE(3+) OXIDOREDUCTASE SUBUNIT ALPHA"/>
    <property type="match status" value="1"/>
</dbReference>
<dbReference type="InterPro" id="IPR007419">
    <property type="entry name" value="BFD-like_2Fe2S-bd_dom"/>
</dbReference>
<accession>A0ABW4WHG3</accession>
<dbReference type="Pfam" id="PF01568">
    <property type="entry name" value="Molydop_binding"/>
    <property type="match status" value="1"/>
</dbReference>
<dbReference type="EMBL" id="JBHUGY010000035">
    <property type="protein sequence ID" value="MFD2055854.1"/>
    <property type="molecule type" value="Genomic_DNA"/>
</dbReference>
<dbReference type="SUPFAM" id="SSF53706">
    <property type="entry name" value="Formate dehydrogenase/DMSO reductase, domains 1-3"/>
    <property type="match status" value="1"/>
</dbReference>
<dbReference type="Gene3D" id="1.10.10.1100">
    <property type="entry name" value="BFD-like [2Fe-2S]-binding domain"/>
    <property type="match status" value="1"/>
</dbReference>
<evidence type="ECO:0000256" key="8">
    <source>
        <dbReference type="ARBA" id="ARBA00023004"/>
    </source>
</evidence>
<dbReference type="InterPro" id="IPR006657">
    <property type="entry name" value="MoPterin_dinucl-bd_dom"/>
</dbReference>
<sequence length="956" mass="102201">MEIDEAREVRTTCPYCGVGCGVLAKVAADGQVSVRGDPDHPANFGRLCSKGSALAETIDLDGRLLYPEIHGRRTAWGEALDLVASTFSQTIAEHGPEAVAFYVSGQLLTEDYYVANKLMKGFVGSANIDTNSRLCMASSVAGHRRAFGSDTVPGTYEDLELADLIVLVGSNLAWCHPVLYQRIAAAREKRPEMKIVLVDPRRTMTADIADMHLPIAPDGDVALFTGLLAYLGQHNALDRAYITAHTTGFGQALFAASALDLAGVAAATGLGEDELGRFYSLFAATAKTVTVYSQGVNQSSSGTDKVNAIINCHLATGRIGRPGAGPFSVTGQPNAMGGREVGGMANMLAAHMEIENPDHRERVRRFWNAPDIAAKPGLKAVEMFRGLADGRIKALWIMATNPVDSMPDADAVEAAIKACPFVVVSDVLARTDTVRHAHVRLPAAAWGEKDGTVTNSERRISRQRAFLDLPGEARPDWQIVAEVSKRMGFDEAFSYASPSEVFAEHAALSGFENDGARDFDIGACAGIDDDGYGELAPFQWPAPSQGTPLWPAGHLPRKEGDQLLSWPSPITSGARDTPAPKPPISPLAGEMAGRPEGGAQAGCQPDMGIQPRIASPSIRFFADGNFYTPDRKARFIAVRPTVETRTSPDYPLILNTGRIRDHWHTMTRTGKSQRLSQHIAEPFVEIHPEDAQRFGIGDADIVRVSSPRGEVLVRALVTARQRQGSLFAPMHWTDQFSAKGRLDTLTAPLTDPVSGQPALKHVAARIEKFAAKAFGFAVMWQRPAPDTASYWAVAKCKGGWRVELAFADDDIDWTGFAGALFGTSPGAEILAYHDRDAGQHRIAAFDGDHLSGALFVAPGPVAVSRGWAAEQLTADHADRRGRLAIVAGRPGGIEVDRGAIVCSCFGVGANQIAQAVRGGCNSVESIGAALHAGTNCGSCRAEIRVIVDAQILQAAE</sequence>
<comment type="cofactor">
    <cofactor evidence="1">
        <name>Mo-bis(molybdopterin guanine dinucleotide)</name>
        <dbReference type="ChEBI" id="CHEBI:60539"/>
    </cofactor>
</comment>
<dbReference type="InterPro" id="IPR009010">
    <property type="entry name" value="Asp_de-COase-like_dom_sf"/>
</dbReference>
<dbReference type="SUPFAM" id="SSF50692">
    <property type="entry name" value="ADC-like"/>
    <property type="match status" value="1"/>
</dbReference>
<dbReference type="Pfam" id="PF00384">
    <property type="entry name" value="Molybdopterin"/>
    <property type="match status" value="1"/>
</dbReference>
<dbReference type="PROSITE" id="PS00932">
    <property type="entry name" value="MOLYBDOPTERIN_PROK_3"/>
    <property type="match status" value="1"/>
</dbReference>
<evidence type="ECO:0000256" key="7">
    <source>
        <dbReference type="ARBA" id="ARBA00023002"/>
    </source>
</evidence>
<dbReference type="PANTHER" id="PTHR43105">
    <property type="entry name" value="RESPIRATORY NITRATE REDUCTASE"/>
    <property type="match status" value="1"/>
</dbReference>
<comment type="similarity">
    <text evidence="3">Belongs to the prokaryotic molybdopterin-containing oxidoreductase family. NasA/NapA/NarB subfamily.</text>
</comment>
<comment type="caution">
    <text evidence="12">The sequence shown here is derived from an EMBL/GenBank/DDBJ whole genome shotgun (WGS) entry which is preliminary data.</text>
</comment>
<feature type="domain" description="4Fe-4S Mo/W bis-MGD-type" evidence="11">
    <location>
        <begin position="6"/>
        <end position="62"/>
    </location>
</feature>
<dbReference type="InterPro" id="IPR006963">
    <property type="entry name" value="Mopterin_OxRdtase_4Fe-4S_dom"/>
</dbReference>
<keyword evidence="5" id="KW-0500">Molybdenum</keyword>
<keyword evidence="9" id="KW-0411">Iron-sulfur</keyword>
<keyword evidence="7" id="KW-0560">Oxidoreductase</keyword>
<keyword evidence="13" id="KW-1185">Reference proteome</keyword>
<dbReference type="InterPro" id="IPR041957">
    <property type="entry name" value="CT_Nitrate-R-NapA-like"/>
</dbReference>
<dbReference type="Pfam" id="PF04879">
    <property type="entry name" value="Molybdop_Fe4S4"/>
    <property type="match status" value="1"/>
</dbReference>
<evidence type="ECO:0000256" key="4">
    <source>
        <dbReference type="ARBA" id="ARBA00022485"/>
    </source>
</evidence>
<dbReference type="InterPro" id="IPR006656">
    <property type="entry name" value="Mopterin_OxRdtase"/>
</dbReference>
<dbReference type="PIRSF" id="PIRSF036643">
    <property type="entry name" value="FDH_alpha"/>
    <property type="match status" value="1"/>
</dbReference>
<dbReference type="Gene3D" id="2.40.40.20">
    <property type="match status" value="1"/>
</dbReference>
<dbReference type="RefSeq" id="WP_379022492.1">
    <property type="nucleotide sequence ID" value="NZ_JBHUGY010000035.1"/>
</dbReference>
<keyword evidence="10" id="KW-0534">Nitrate assimilation</keyword>
<evidence type="ECO:0000259" key="11">
    <source>
        <dbReference type="PROSITE" id="PS51669"/>
    </source>
</evidence>
<evidence type="ECO:0000256" key="1">
    <source>
        <dbReference type="ARBA" id="ARBA00001942"/>
    </source>
</evidence>
<dbReference type="InterPro" id="IPR041854">
    <property type="entry name" value="BFD-like_2Fe2S-bd_dom_sf"/>
</dbReference>